<dbReference type="FunFam" id="3.90.550.10:FF:000170">
    <property type="entry name" value="Dolichol-phosphate mannosyltransferase"/>
    <property type="match status" value="1"/>
</dbReference>
<dbReference type="AlphaFoldDB" id="A0A1R3X457"/>
<evidence type="ECO:0000256" key="1">
    <source>
        <dbReference type="ARBA" id="ARBA00022475"/>
    </source>
</evidence>
<evidence type="ECO:0000256" key="2">
    <source>
        <dbReference type="ARBA" id="ARBA00022676"/>
    </source>
</evidence>
<evidence type="ECO:0000256" key="5">
    <source>
        <dbReference type="ARBA" id="ARBA00022985"/>
    </source>
</evidence>
<dbReference type="PANTHER" id="PTHR48090:SF3">
    <property type="entry name" value="UNDECAPRENYL-PHOSPHATE 4-DEOXY-4-FORMAMIDO-L-ARABINOSE TRANSFERASE"/>
    <property type="match status" value="1"/>
</dbReference>
<accession>A0A1R3X457</accession>
<dbReference type="OrthoDB" id="5291101at2"/>
<reference evidence="10" key="1">
    <citation type="submission" date="2017-01" db="EMBL/GenBank/DDBJ databases">
        <authorList>
            <person name="Varghese N."/>
            <person name="Submissions S."/>
        </authorList>
    </citation>
    <scope>NUCLEOTIDE SEQUENCE [LARGE SCALE GENOMIC DNA]</scope>
    <source>
        <strain evidence="10">DSM 29591</strain>
    </source>
</reference>
<dbReference type="Pfam" id="PF00535">
    <property type="entry name" value="Glycos_transf_2"/>
    <property type="match status" value="1"/>
</dbReference>
<name>A0A1R3X457_9RHOB</name>
<dbReference type="STRING" id="287098.SAMN05421665_1810"/>
<dbReference type="InterPro" id="IPR050256">
    <property type="entry name" value="Glycosyltransferase_2"/>
</dbReference>
<sequence length="251" mass="27661">MQNVSIVVPVHNEADNIATLVAEILETGAAYPLHEIIFVDDASTDHTQDVLNTLEAQEPRIVVVTHPHVGGQSAAIHSGVLRATGTIIAMLDGDGQNPPFELPKLVAPLLADTSGNLALVAGQRVGRRDTLSKRLASQFANKLRSALLKDGTRDTGCGLKAFRRDAFLVLPVFNHMHRYLPALFIRDGWDITHVDVSHRERGAGRSKYNNFQRGLVGIFDLIGVSWLIRRRKRVNKMSEVLRHNTGNLPHV</sequence>
<evidence type="ECO:0000313" key="10">
    <source>
        <dbReference type="Proteomes" id="UP000186997"/>
    </source>
</evidence>
<evidence type="ECO:0000256" key="7">
    <source>
        <dbReference type="ARBA" id="ARBA00023136"/>
    </source>
</evidence>
<dbReference type="InterPro" id="IPR029044">
    <property type="entry name" value="Nucleotide-diphossugar_trans"/>
</dbReference>
<keyword evidence="2" id="KW-0328">Glycosyltransferase</keyword>
<dbReference type="GO" id="GO:0009103">
    <property type="term" value="P:lipopolysaccharide biosynthetic process"/>
    <property type="evidence" value="ECO:0007669"/>
    <property type="project" value="UniProtKB-KW"/>
</dbReference>
<dbReference type="CDD" id="cd04179">
    <property type="entry name" value="DPM_DPG-synthase_like"/>
    <property type="match status" value="1"/>
</dbReference>
<organism evidence="9 10">
    <name type="scientific">Yoonia rosea</name>
    <dbReference type="NCBI Taxonomy" id="287098"/>
    <lineage>
        <taxon>Bacteria</taxon>
        <taxon>Pseudomonadati</taxon>
        <taxon>Pseudomonadota</taxon>
        <taxon>Alphaproteobacteria</taxon>
        <taxon>Rhodobacterales</taxon>
        <taxon>Paracoccaceae</taxon>
        <taxon>Yoonia</taxon>
    </lineage>
</organism>
<dbReference type="Gene3D" id="3.90.550.10">
    <property type="entry name" value="Spore Coat Polysaccharide Biosynthesis Protein SpsA, Chain A"/>
    <property type="match status" value="1"/>
</dbReference>
<evidence type="ECO:0000256" key="3">
    <source>
        <dbReference type="ARBA" id="ARBA00022679"/>
    </source>
</evidence>
<dbReference type="InterPro" id="IPR001173">
    <property type="entry name" value="Glyco_trans_2-like"/>
</dbReference>
<keyword evidence="6" id="KW-1133">Transmembrane helix</keyword>
<keyword evidence="4" id="KW-0812">Transmembrane</keyword>
<gene>
    <name evidence="9" type="ORF">SAMN05421665_1810</name>
</gene>
<dbReference type="RefSeq" id="WP_076659258.1">
    <property type="nucleotide sequence ID" value="NZ_FTPR01000001.1"/>
</dbReference>
<keyword evidence="10" id="KW-1185">Reference proteome</keyword>
<protein>
    <submittedName>
        <fullName evidence="9">Glycosyltransferase involved in cell wall bisynthesis</fullName>
    </submittedName>
</protein>
<evidence type="ECO:0000313" key="9">
    <source>
        <dbReference type="EMBL" id="SIT84211.1"/>
    </source>
</evidence>
<evidence type="ECO:0000259" key="8">
    <source>
        <dbReference type="Pfam" id="PF00535"/>
    </source>
</evidence>
<proteinExistence type="predicted"/>
<evidence type="ECO:0000256" key="4">
    <source>
        <dbReference type="ARBA" id="ARBA00022692"/>
    </source>
</evidence>
<dbReference type="SUPFAM" id="SSF53448">
    <property type="entry name" value="Nucleotide-diphospho-sugar transferases"/>
    <property type="match status" value="1"/>
</dbReference>
<keyword evidence="5" id="KW-0448">Lipopolysaccharide biosynthesis</keyword>
<dbReference type="GO" id="GO:0005886">
    <property type="term" value="C:plasma membrane"/>
    <property type="evidence" value="ECO:0007669"/>
    <property type="project" value="TreeGrafter"/>
</dbReference>
<dbReference type="Proteomes" id="UP000186997">
    <property type="component" value="Unassembled WGS sequence"/>
</dbReference>
<dbReference type="PANTHER" id="PTHR48090">
    <property type="entry name" value="UNDECAPRENYL-PHOSPHATE 4-DEOXY-4-FORMAMIDO-L-ARABINOSE TRANSFERASE-RELATED"/>
    <property type="match status" value="1"/>
</dbReference>
<keyword evidence="1" id="KW-1003">Cell membrane</keyword>
<keyword evidence="3 9" id="KW-0808">Transferase</keyword>
<dbReference type="GO" id="GO:0099621">
    <property type="term" value="F:undecaprenyl-phosphate 4-deoxy-4-formamido-L-arabinose transferase activity"/>
    <property type="evidence" value="ECO:0007669"/>
    <property type="project" value="TreeGrafter"/>
</dbReference>
<feature type="domain" description="Glycosyltransferase 2-like" evidence="8">
    <location>
        <begin position="5"/>
        <end position="167"/>
    </location>
</feature>
<keyword evidence="7" id="KW-0472">Membrane</keyword>
<dbReference type="EMBL" id="FTPR01000001">
    <property type="protein sequence ID" value="SIT84211.1"/>
    <property type="molecule type" value="Genomic_DNA"/>
</dbReference>
<evidence type="ECO:0000256" key="6">
    <source>
        <dbReference type="ARBA" id="ARBA00022989"/>
    </source>
</evidence>